<dbReference type="Proteomes" id="UP000814033">
    <property type="component" value="Unassembled WGS sequence"/>
</dbReference>
<organism evidence="1 2">
    <name type="scientific">Auriscalpium vulgare</name>
    <dbReference type="NCBI Taxonomy" id="40419"/>
    <lineage>
        <taxon>Eukaryota</taxon>
        <taxon>Fungi</taxon>
        <taxon>Dikarya</taxon>
        <taxon>Basidiomycota</taxon>
        <taxon>Agaricomycotina</taxon>
        <taxon>Agaricomycetes</taxon>
        <taxon>Russulales</taxon>
        <taxon>Auriscalpiaceae</taxon>
        <taxon>Auriscalpium</taxon>
    </lineage>
</organism>
<comment type="caution">
    <text evidence="1">The sequence shown here is derived from an EMBL/GenBank/DDBJ whole genome shotgun (WGS) entry which is preliminary data.</text>
</comment>
<protein>
    <submittedName>
        <fullName evidence="1">Acid protease</fullName>
    </submittedName>
</protein>
<dbReference type="EMBL" id="MU275935">
    <property type="protein sequence ID" value="KAI0046080.1"/>
    <property type="molecule type" value="Genomic_DNA"/>
</dbReference>
<gene>
    <name evidence="1" type="ORF">FA95DRAFT_1422708</name>
</gene>
<keyword evidence="1" id="KW-0645">Protease</keyword>
<name>A0ACB8RR77_9AGAM</name>
<proteinExistence type="predicted"/>
<keyword evidence="2" id="KW-1185">Reference proteome</keyword>
<evidence type="ECO:0000313" key="1">
    <source>
        <dbReference type="EMBL" id="KAI0046080.1"/>
    </source>
</evidence>
<keyword evidence="1" id="KW-0378">Hydrolase</keyword>
<evidence type="ECO:0000313" key="2">
    <source>
        <dbReference type="Proteomes" id="UP000814033"/>
    </source>
</evidence>
<sequence>MVAQLSLVPISLCALALGAAASPVRDADSPRRARTMQIRNRRSFVQGPPVQGDDENNLFDPTAVQPDLQAIIAKYQFAGEYLQGVNLSPDDTLDMANNYTRTVNTTIPAGAFAASDVMPAGNVTSTDVDDGTPDGDSDPDGDARAPPTAPPFLPAVSGRPSGTGVQPLRDYIEGTLDLLYYGPVDVGTPKQTLTVDVDTGSADLWLPVGCTNDPRGFCPEHSSTYEPSDESFQVTYGSGEVSGKLVNDTVTIAGMTVARQAFGAVDQESNQFQDDPNNGLIGMAFGTIATSRQPTFFENLIKQRSLDQPMFSVHLARQRSVGSEVCFGCIDSSKTTGPVTWVPVKSKVSLPRVCGVHCTEVALQTYWAVGMDAVYANGRRTAANVFAAIDTGTTLIYLPNKLAKAFYDTIPGAKPAPEYGSGFYTYPCAKTVIELSFAGHRFKIDPSDFNLGHTKKGSSDCVGGILAIGDQLPANLAIVGDEFLKSWYSTYDYSHGARVGFSPDINNQQ</sequence>
<reference evidence="1" key="2">
    <citation type="journal article" date="2022" name="New Phytol.">
        <title>Evolutionary transition to the ectomycorrhizal habit in the genomes of a hyperdiverse lineage of mushroom-forming fungi.</title>
        <authorList>
            <person name="Looney B."/>
            <person name="Miyauchi S."/>
            <person name="Morin E."/>
            <person name="Drula E."/>
            <person name="Courty P.E."/>
            <person name="Kohler A."/>
            <person name="Kuo A."/>
            <person name="LaButti K."/>
            <person name="Pangilinan J."/>
            <person name="Lipzen A."/>
            <person name="Riley R."/>
            <person name="Andreopoulos W."/>
            <person name="He G."/>
            <person name="Johnson J."/>
            <person name="Nolan M."/>
            <person name="Tritt A."/>
            <person name="Barry K.W."/>
            <person name="Grigoriev I.V."/>
            <person name="Nagy L.G."/>
            <person name="Hibbett D."/>
            <person name="Henrissat B."/>
            <person name="Matheny P.B."/>
            <person name="Labbe J."/>
            <person name="Martin F.M."/>
        </authorList>
    </citation>
    <scope>NUCLEOTIDE SEQUENCE</scope>
    <source>
        <strain evidence="1">FP105234-sp</strain>
    </source>
</reference>
<accession>A0ACB8RR77</accession>
<reference evidence="1" key="1">
    <citation type="submission" date="2021-02" db="EMBL/GenBank/DDBJ databases">
        <authorList>
            <consortium name="DOE Joint Genome Institute"/>
            <person name="Ahrendt S."/>
            <person name="Looney B.P."/>
            <person name="Miyauchi S."/>
            <person name="Morin E."/>
            <person name="Drula E."/>
            <person name="Courty P.E."/>
            <person name="Chicoki N."/>
            <person name="Fauchery L."/>
            <person name="Kohler A."/>
            <person name="Kuo A."/>
            <person name="Labutti K."/>
            <person name="Pangilinan J."/>
            <person name="Lipzen A."/>
            <person name="Riley R."/>
            <person name="Andreopoulos W."/>
            <person name="He G."/>
            <person name="Johnson J."/>
            <person name="Barry K.W."/>
            <person name="Grigoriev I.V."/>
            <person name="Nagy L."/>
            <person name="Hibbett D."/>
            <person name="Henrissat B."/>
            <person name="Matheny P.B."/>
            <person name="Labbe J."/>
            <person name="Martin F."/>
        </authorList>
    </citation>
    <scope>NUCLEOTIDE SEQUENCE</scope>
    <source>
        <strain evidence="1">FP105234-sp</strain>
    </source>
</reference>